<organism evidence="14 15">
    <name type="scientific">Tachysurus vachellii</name>
    <name type="common">Darkbarbel catfish</name>
    <name type="synonym">Pelteobagrus vachellii</name>
    <dbReference type="NCBI Taxonomy" id="175792"/>
    <lineage>
        <taxon>Eukaryota</taxon>
        <taxon>Metazoa</taxon>
        <taxon>Chordata</taxon>
        <taxon>Craniata</taxon>
        <taxon>Vertebrata</taxon>
        <taxon>Euteleostomi</taxon>
        <taxon>Actinopterygii</taxon>
        <taxon>Neopterygii</taxon>
        <taxon>Teleostei</taxon>
        <taxon>Ostariophysi</taxon>
        <taxon>Siluriformes</taxon>
        <taxon>Bagridae</taxon>
        <taxon>Tachysurus</taxon>
    </lineage>
</organism>
<keyword evidence="15" id="KW-1185">Reference proteome</keyword>
<dbReference type="InterPro" id="IPR020089">
    <property type="entry name" value="PTN/MK_N_dom"/>
</dbReference>
<evidence type="ECO:0000256" key="4">
    <source>
        <dbReference type="ARBA" id="ARBA00022525"/>
    </source>
</evidence>
<feature type="compositionally biased region" description="Basic and acidic residues" evidence="11">
    <location>
        <begin position="142"/>
        <end position="154"/>
    </location>
</feature>
<dbReference type="Gene3D" id="2.20.60.10">
    <property type="entry name" value="Pleiotrophin/Midkine, N-terminal domain"/>
    <property type="match status" value="1"/>
</dbReference>
<keyword evidence="6 10" id="KW-0732">Signal</keyword>
<dbReference type="GO" id="GO:0008201">
    <property type="term" value="F:heparin binding"/>
    <property type="evidence" value="ECO:0007669"/>
    <property type="project" value="UniProtKB-UniRule"/>
</dbReference>
<keyword evidence="9 10" id="KW-0497">Mitogen</keyword>
<feature type="domain" description="Pleiotrophin/Midkine C-terminal" evidence="12">
    <location>
        <begin position="91"/>
        <end position="152"/>
    </location>
</feature>
<evidence type="ECO:0000259" key="13">
    <source>
        <dbReference type="Pfam" id="PF05196"/>
    </source>
</evidence>
<dbReference type="InterPro" id="IPR037122">
    <property type="entry name" value="PTN/MK_N_dom_sf"/>
</dbReference>
<comment type="function">
    <text evidence="10">Secreted protein that functions as cytokine and growth factor and mediates its signal through cell-surface proteoglycan and non-proteoglycan receptors. Regulates many processes like inflammatory response, cell proliferation, cell adhesion, cell growth, cell survival, tissue regeneration, cell differentiation and cell migration.</text>
</comment>
<evidence type="ECO:0000259" key="12">
    <source>
        <dbReference type="Pfam" id="PF01091"/>
    </source>
</evidence>
<evidence type="ECO:0000256" key="6">
    <source>
        <dbReference type="ARBA" id="ARBA00022729"/>
    </source>
</evidence>
<evidence type="ECO:0000313" key="15">
    <source>
        <dbReference type="Proteomes" id="UP001187315"/>
    </source>
</evidence>
<proteinExistence type="inferred from homology"/>
<feature type="chain" id="PRO_5041519111" description="Midkine" evidence="10">
    <location>
        <begin position="32"/>
        <end position="154"/>
    </location>
</feature>
<reference evidence="14" key="1">
    <citation type="submission" date="2023-08" db="EMBL/GenBank/DDBJ databases">
        <title>Pelteobagrus vachellii genome.</title>
        <authorList>
            <person name="Liu H."/>
        </authorList>
    </citation>
    <scope>NUCLEOTIDE SEQUENCE</scope>
    <source>
        <strain evidence="14">PRFRI_2022a</strain>
        <tissue evidence="14">Muscle</tissue>
    </source>
</reference>
<evidence type="ECO:0000256" key="5">
    <source>
        <dbReference type="ARBA" id="ARBA00022674"/>
    </source>
</evidence>
<dbReference type="EMBL" id="JAVHJS010000015">
    <property type="protein sequence ID" value="KAK2834710.1"/>
    <property type="molecule type" value="Genomic_DNA"/>
</dbReference>
<dbReference type="InterPro" id="IPR020090">
    <property type="entry name" value="PTN/MK_C_dom"/>
</dbReference>
<dbReference type="GO" id="GO:0051781">
    <property type="term" value="P:positive regulation of cell division"/>
    <property type="evidence" value="ECO:0007669"/>
    <property type="project" value="UniProtKB-UniRule"/>
</dbReference>
<gene>
    <name evidence="14" type="ORF">Q7C36_015411</name>
</gene>
<feature type="signal peptide" evidence="10">
    <location>
        <begin position="1"/>
        <end position="31"/>
    </location>
</feature>
<dbReference type="GO" id="GO:0008083">
    <property type="term" value="F:growth factor activity"/>
    <property type="evidence" value="ECO:0007669"/>
    <property type="project" value="UniProtKB-UniRule"/>
</dbReference>
<keyword evidence="8 10" id="KW-1015">Disulfide bond</keyword>
<dbReference type="InterPro" id="IPR038130">
    <property type="entry name" value="PTN/MK_C_dom_sf"/>
</dbReference>
<dbReference type="Gene3D" id="2.30.90.10">
    <property type="entry name" value="Heparin-binding Growth Factor, Midkine, Chain A- C-terminal Domain"/>
    <property type="match status" value="1"/>
</dbReference>
<evidence type="ECO:0000256" key="9">
    <source>
        <dbReference type="ARBA" id="ARBA00023246"/>
    </source>
</evidence>
<dbReference type="SUPFAM" id="SSF57288">
    <property type="entry name" value="Midkine"/>
    <property type="match status" value="2"/>
</dbReference>
<keyword evidence="5 10" id="KW-0358">Heparin-binding</keyword>
<feature type="domain" description="Pleiotrophin/Midkine N-terminal" evidence="13">
    <location>
        <begin position="35"/>
        <end position="90"/>
    </location>
</feature>
<evidence type="ECO:0000256" key="2">
    <source>
        <dbReference type="ARBA" id="ARBA00005403"/>
    </source>
</evidence>
<dbReference type="FunFam" id="2.20.60.10:FF:000002">
    <property type="entry name" value="Midkine a"/>
    <property type="match status" value="1"/>
</dbReference>
<accession>A0AA88MEX8</accession>
<dbReference type="SMART" id="SM00193">
    <property type="entry name" value="PTN"/>
    <property type="match status" value="1"/>
</dbReference>
<evidence type="ECO:0000256" key="3">
    <source>
        <dbReference type="ARBA" id="ARBA00022473"/>
    </source>
</evidence>
<comment type="similarity">
    <text evidence="2 10">Belongs to the pleiotrophin family.</text>
</comment>
<comment type="subcellular location">
    <subcellularLocation>
        <location evidence="1 10">Secreted</location>
    </subcellularLocation>
</comment>
<feature type="region of interest" description="Disordered" evidence="11">
    <location>
        <begin position="131"/>
        <end position="154"/>
    </location>
</feature>
<evidence type="ECO:0000256" key="10">
    <source>
        <dbReference type="RuleBase" id="RU369117"/>
    </source>
</evidence>
<evidence type="ECO:0000313" key="14">
    <source>
        <dbReference type="EMBL" id="KAK2834710.1"/>
    </source>
</evidence>
<evidence type="ECO:0000256" key="11">
    <source>
        <dbReference type="SAM" id="MobiDB-lite"/>
    </source>
</evidence>
<dbReference type="PANTHER" id="PTHR13850">
    <property type="entry name" value="PLEIOTROPHIN FAMILY MEMBER"/>
    <property type="match status" value="1"/>
</dbReference>
<keyword evidence="4 10" id="KW-0964">Secreted</keyword>
<evidence type="ECO:0000256" key="1">
    <source>
        <dbReference type="ARBA" id="ARBA00004613"/>
    </source>
</evidence>
<keyword evidence="7 10" id="KW-0339">Growth factor</keyword>
<dbReference type="Proteomes" id="UP001187315">
    <property type="component" value="Unassembled WGS sequence"/>
</dbReference>
<dbReference type="Pfam" id="PF01091">
    <property type="entry name" value="PTN_MK_C"/>
    <property type="match status" value="1"/>
</dbReference>
<name>A0AA88MEX8_TACVA</name>
<dbReference type="FunFam" id="2.30.90.10:FF:000001">
    <property type="entry name" value="Pleiotrophin"/>
    <property type="match status" value="1"/>
</dbReference>
<evidence type="ECO:0000256" key="8">
    <source>
        <dbReference type="ARBA" id="ARBA00023157"/>
    </source>
</evidence>
<dbReference type="AlphaFoldDB" id="A0AA88MEX8"/>
<dbReference type="PRINTS" id="PR00269">
    <property type="entry name" value="PTNMIDKINE"/>
</dbReference>
<dbReference type="GO" id="GO:0005576">
    <property type="term" value="C:extracellular region"/>
    <property type="evidence" value="ECO:0007669"/>
    <property type="project" value="UniProtKB-SubCell"/>
</dbReference>
<dbReference type="InterPro" id="IPR020091">
    <property type="entry name" value="PTN/MK_diS_sf"/>
</dbReference>
<sequence length="154" mass="16883">MFSGICSATRMRGIFSVTIMLLVALAIAVEAGKTKEKGKEVKAEGDCSEWVYGRCVPNSGDCGLGVREGTCNEQTKKYKCKVPCNWKKDFGADCKYKFGRWGECEAGTRSRSGVLRKALFQADCQETIKVNKPCTPKTPKPKGGEKKAKKGKEN</sequence>
<dbReference type="InterPro" id="IPR000762">
    <property type="entry name" value="Midkine_heparin-bd_GF"/>
</dbReference>
<comment type="caution">
    <text evidence="14">The sequence shown here is derived from an EMBL/GenBank/DDBJ whole genome shotgun (WGS) entry which is preliminary data.</text>
</comment>
<protein>
    <recommendedName>
        <fullName evidence="10">Midkine</fullName>
        <shortName evidence="10">MK</shortName>
    </recommendedName>
</protein>
<dbReference type="Pfam" id="PF05196">
    <property type="entry name" value="PTN_MK_N"/>
    <property type="match status" value="1"/>
</dbReference>
<evidence type="ECO:0000256" key="7">
    <source>
        <dbReference type="ARBA" id="ARBA00023030"/>
    </source>
</evidence>
<dbReference type="PANTHER" id="PTHR13850:SF2">
    <property type="entry name" value="MIDKINE"/>
    <property type="match status" value="1"/>
</dbReference>
<keyword evidence="3" id="KW-0217">Developmental protein</keyword>